<reference evidence="1 2" key="1">
    <citation type="submission" date="2019-06" db="EMBL/GenBank/DDBJ databases">
        <title>Whole genome shotgun sequence of Paenarthrobacter aurescens NBRC 12136.</title>
        <authorList>
            <person name="Hosoyama A."/>
            <person name="Uohara A."/>
            <person name="Ohji S."/>
            <person name="Ichikawa N."/>
        </authorList>
    </citation>
    <scope>NUCLEOTIDE SEQUENCE [LARGE SCALE GENOMIC DNA]</scope>
    <source>
        <strain evidence="1 2">NBRC 12136</strain>
    </source>
</reference>
<dbReference type="AlphaFoldDB" id="A0A4Y3NG33"/>
<dbReference type="Proteomes" id="UP000317715">
    <property type="component" value="Unassembled WGS sequence"/>
</dbReference>
<dbReference type="EMBL" id="BJMD01000030">
    <property type="protein sequence ID" value="GEB20974.1"/>
    <property type="molecule type" value="Genomic_DNA"/>
</dbReference>
<evidence type="ECO:0000313" key="2">
    <source>
        <dbReference type="Proteomes" id="UP000317715"/>
    </source>
</evidence>
<evidence type="ECO:0000313" key="1">
    <source>
        <dbReference type="EMBL" id="GEB20974.1"/>
    </source>
</evidence>
<sequence length="94" mass="10198">MLVVQAQNDIQYLPVIAEVNADVAFPAGACAVNVEHLVAILREPTDHAPTQFPASASNGNPHTVLLHSGWSLTVLLEFQPRRHSGRKQPLKLAL</sequence>
<gene>
    <name evidence="1" type="ORF">AAU01_37290</name>
</gene>
<proteinExistence type="predicted"/>
<accession>A0A4Y3NG33</accession>
<keyword evidence="2" id="KW-1185">Reference proteome</keyword>
<organism evidence="1 2">
    <name type="scientific">Paenarthrobacter aurescens</name>
    <name type="common">Arthrobacter aurescens</name>
    <dbReference type="NCBI Taxonomy" id="43663"/>
    <lineage>
        <taxon>Bacteria</taxon>
        <taxon>Bacillati</taxon>
        <taxon>Actinomycetota</taxon>
        <taxon>Actinomycetes</taxon>
        <taxon>Micrococcales</taxon>
        <taxon>Micrococcaceae</taxon>
        <taxon>Paenarthrobacter</taxon>
    </lineage>
</organism>
<name>A0A4Y3NG33_PAEAU</name>
<comment type="caution">
    <text evidence="1">The sequence shown here is derived from an EMBL/GenBank/DDBJ whole genome shotgun (WGS) entry which is preliminary data.</text>
</comment>
<protein>
    <submittedName>
        <fullName evidence="1">Uncharacterized protein</fullName>
    </submittedName>
</protein>